<dbReference type="STRING" id="1077974.GOEFS_110_00030"/>
<dbReference type="NCBIfam" id="TIGR01907">
    <property type="entry name" value="casE_Cse3"/>
    <property type="match status" value="1"/>
</dbReference>
<dbReference type="eggNOG" id="ENOG5030BEK">
    <property type="taxonomic scope" value="Bacteria"/>
</dbReference>
<dbReference type="Gene3D" id="3.30.70.1210">
    <property type="entry name" value="Crispr-associated protein, domain 2"/>
    <property type="match status" value="1"/>
</dbReference>
<protein>
    <submittedName>
        <fullName evidence="1">Putative CRISPR-associated protein</fullName>
    </submittedName>
</protein>
<evidence type="ECO:0000313" key="1">
    <source>
        <dbReference type="EMBL" id="GAB20275.1"/>
    </source>
</evidence>
<reference evidence="1 2" key="1">
    <citation type="submission" date="2011-12" db="EMBL/GenBank/DDBJ databases">
        <title>Whole genome shotgun sequence of Gordonia effusa NBRC 100432.</title>
        <authorList>
            <person name="Yoshida I."/>
            <person name="Takarada H."/>
            <person name="Hosoyama A."/>
            <person name="Tsuchikane K."/>
            <person name="Katsumata H."/>
            <person name="Yamazaki S."/>
            <person name="Fujita N."/>
        </authorList>
    </citation>
    <scope>NUCLEOTIDE SEQUENCE [LARGE SCALE GENOMIC DNA]</scope>
    <source>
        <strain evidence="1 2">NBRC 100432</strain>
    </source>
</reference>
<dbReference type="AlphaFoldDB" id="H0R5C4"/>
<dbReference type="SUPFAM" id="SSF117987">
    <property type="entry name" value="CRISPR-associated protein"/>
    <property type="match status" value="2"/>
</dbReference>
<evidence type="ECO:0000313" key="2">
    <source>
        <dbReference type="Proteomes" id="UP000035034"/>
    </source>
</evidence>
<dbReference type="Gene3D" id="3.30.70.1200">
    <property type="entry name" value="Crispr-associated protein, domain 1"/>
    <property type="match status" value="1"/>
</dbReference>
<organism evidence="1 2">
    <name type="scientific">Gordonia effusa NBRC 100432</name>
    <dbReference type="NCBI Taxonomy" id="1077974"/>
    <lineage>
        <taxon>Bacteria</taxon>
        <taxon>Bacillati</taxon>
        <taxon>Actinomycetota</taxon>
        <taxon>Actinomycetes</taxon>
        <taxon>Mycobacteriales</taxon>
        <taxon>Gordoniaceae</taxon>
        <taxon>Gordonia</taxon>
    </lineage>
</organism>
<sequence length="221" mass="24596">MYMSRIALNRRRRGAMKLLTSRHAMHAAVMSSFAPGTPTEGEDGRTLWRIDRDQEEVNLLIVSPAEPCLQHLAEQAGWTTRNQWATRDYTAFLESVEADSSYAFRITGNPTRTLTDDKGKRVVGHQTVAHQRQWLVDKGVTNGFEVVTSSADPDALALELSERGVEQFRRQSSEVRLTTVRFDGELKVTDPNALRRALCHGIGRGKGYGCGLLTLLPVNAS</sequence>
<gene>
    <name evidence="1" type="ORF">GOEFS_110_00030</name>
</gene>
<keyword evidence="2" id="KW-1185">Reference proteome</keyword>
<dbReference type="Proteomes" id="UP000035034">
    <property type="component" value="Unassembled WGS sequence"/>
</dbReference>
<accession>H0R5C4</accession>
<dbReference type="SMART" id="SM01101">
    <property type="entry name" value="CRISPR_assoc"/>
    <property type="match status" value="1"/>
</dbReference>
<comment type="caution">
    <text evidence="1">The sequence shown here is derived from an EMBL/GenBank/DDBJ whole genome shotgun (WGS) entry which is preliminary data.</text>
</comment>
<dbReference type="Pfam" id="PF08798">
    <property type="entry name" value="CRISPR_assoc"/>
    <property type="match status" value="1"/>
</dbReference>
<dbReference type="RefSeq" id="WP_007319610.1">
    <property type="nucleotide sequence ID" value="NZ_BAEH01000110.1"/>
</dbReference>
<proteinExistence type="predicted"/>
<name>H0R5C4_9ACTN</name>
<dbReference type="InterPro" id="IPR010179">
    <property type="entry name" value="CRISPR-assoc_prot_Cse3"/>
</dbReference>
<dbReference type="EMBL" id="BAEH01000110">
    <property type="protein sequence ID" value="GAB20275.1"/>
    <property type="molecule type" value="Genomic_DNA"/>
</dbReference>
<dbReference type="OrthoDB" id="9795689at2"/>
<dbReference type="CDD" id="cd09727">
    <property type="entry name" value="Cas6_I-E"/>
    <property type="match status" value="1"/>
</dbReference>